<evidence type="ECO:0000256" key="1">
    <source>
        <dbReference type="SAM" id="MobiDB-lite"/>
    </source>
</evidence>
<sequence length="412" mass="43070">MAKAAGKATKNAGGAKAAAKLKASEAFRKSVGDDGKDDGTVELERQLAALGLCIKDMNGDGNCLFRALSDQLFGGPDRHGECRQAACDHMQAHPDLYAPFVDDGSLDSHIKRMRKPGVFGGNMELVAFARTHAVDIAVHQAGQPIWIVDGADAVDQPAAAQAARQPEPRPVLHVAYHSWEHYSSVRNQSGPHSGLPSIVMRSGGDGGGRESTAGQAAGPRKHAWDRDPSEPPTSMEIRVMGLTGVDDLPKVRTLFAKFRGDPGRVMDALYEDMYDSGQPDAHDPPDPPAAQTSVTPEAAGPPITPADDAAPTLDPTGSESACAPVATQDEPALAQTKAGPKAKAGAGPAKRVSARDRKEQARKTRKANALEKKRGKDGGSSAETASAAQEAARGASSAVDVALARGIELIRI</sequence>
<dbReference type="PANTHER" id="PTHR12419">
    <property type="entry name" value="OTU DOMAIN CONTAINING PROTEIN"/>
    <property type="match status" value="1"/>
</dbReference>
<evidence type="ECO:0000313" key="4">
    <source>
        <dbReference type="Proteomes" id="UP001527925"/>
    </source>
</evidence>
<dbReference type="InterPro" id="IPR038765">
    <property type="entry name" value="Papain-like_cys_pep_sf"/>
</dbReference>
<protein>
    <recommendedName>
        <fullName evidence="2">OTU domain-containing protein</fullName>
    </recommendedName>
</protein>
<dbReference type="Pfam" id="PF02338">
    <property type="entry name" value="OTU"/>
    <property type="match status" value="1"/>
</dbReference>
<feature type="compositionally biased region" description="Low complexity" evidence="1">
    <location>
        <begin position="379"/>
        <end position="398"/>
    </location>
</feature>
<dbReference type="InterPro" id="IPR003323">
    <property type="entry name" value="OTU_dom"/>
</dbReference>
<dbReference type="SUPFAM" id="SSF54001">
    <property type="entry name" value="Cysteine proteinases"/>
    <property type="match status" value="1"/>
</dbReference>
<dbReference type="PANTHER" id="PTHR12419:SF7">
    <property type="entry name" value="OTU DOMAIN-CONTAINING PROTEIN 3"/>
    <property type="match status" value="1"/>
</dbReference>
<proteinExistence type="predicted"/>
<dbReference type="EMBL" id="JADGIZ020000030">
    <property type="protein sequence ID" value="KAL2914756.1"/>
    <property type="molecule type" value="Genomic_DNA"/>
</dbReference>
<evidence type="ECO:0000259" key="2">
    <source>
        <dbReference type="PROSITE" id="PS50802"/>
    </source>
</evidence>
<name>A0ABR4N5D4_9FUNG</name>
<organism evidence="3 4">
    <name type="scientific">Polyrhizophydium stewartii</name>
    <dbReference type="NCBI Taxonomy" id="2732419"/>
    <lineage>
        <taxon>Eukaryota</taxon>
        <taxon>Fungi</taxon>
        <taxon>Fungi incertae sedis</taxon>
        <taxon>Chytridiomycota</taxon>
        <taxon>Chytridiomycota incertae sedis</taxon>
        <taxon>Chytridiomycetes</taxon>
        <taxon>Rhizophydiales</taxon>
        <taxon>Rhizophydiales incertae sedis</taxon>
        <taxon>Polyrhizophydium</taxon>
    </lineage>
</organism>
<feature type="region of interest" description="Disordered" evidence="1">
    <location>
        <begin position="185"/>
        <end position="234"/>
    </location>
</feature>
<reference evidence="3 4" key="1">
    <citation type="submission" date="2023-09" db="EMBL/GenBank/DDBJ databases">
        <title>Pangenome analysis of Batrachochytrium dendrobatidis and related Chytrids.</title>
        <authorList>
            <person name="Yacoub M.N."/>
            <person name="Stajich J.E."/>
            <person name="James T.Y."/>
        </authorList>
    </citation>
    <scope>NUCLEOTIDE SEQUENCE [LARGE SCALE GENOMIC DNA]</scope>
    <source>
        <strain evidence="3 4">JEL0888</strain>
    </source>
</reference>
<keyword evidence="4" id="KW-1185">Reference proteome</keyword>
<feature type="compositionally biased region" description="Low complexity" evidence="1">
    <location>
        <begin position="337"/>
        <end position="350"/>
    </location>
</feature>
<dbReference type="InterPro" id="IPR050704">
    <property type="entry name" value="Peptidase_C85-like"/>
</dbReference>
<comment type="caution">
    <text evidence="3">The sequence shown here is derived from an EMBL/GenBank/DDBJ whole genome shotgun (WGS) entry which is preliminary data.</text>
</comment>
<accession>A0ABR4N5D4</accession>
<dbReference type="CDD" id="cd22756">
    <property type="entry name" value="OTU_OTUD3-like"/>
    <property type="match status" value="1"/>
</dbReference>
<feature type="region of interest" description="Disordered" evidence="1">
    <location>
        <begin position="274"/>
        <end position="398"/>
    </location>
</feature>
<feature type="compositionally biased region" description="Basic and acidic residues" evidence="1">
    <location>
        <begin position="353"/>
        <end position="377"/>
    </location>
</feature>
<dbReference type="PROSITE" id="PS50802">
    <property type="entry name" value="OTU"/>
    <property type="match status" value="1"/>
</dbReference>
<dbReference type="Proteomes" id="UP001527925">
    <property type="component" value="Unassembled WGS sequence"/>
</dbReference>
<gene>
    <name evidence="3" type="ORF">HK105_205687</name>
</gene>
<dbReference type="Gene3D" id="3.90.70.80">
    <property type="match status" value="1"/>
</dbReference>
<evidence type="ECO:0000313" key="3">
    <source>
        <dbReference type="EMBL" id="KAL2914756.1"/>
    </source>
</evidence>
<feature type="compositionally biased region" description="Low complexity" evidence="1">
    <location>
        <begin position="298"/>
        <end position="316"/>
    </location>
</feature>
<feature type="domain" description="OTU" evidence="2">
    <location>
        <begin position="52"/>
        <end position="188"/>
    </location>
</feature>